<evidence type="ECO:0000313" key="1">
    <source>
        <dbReference type="EMBL" id="KAH9790567.1"/>
    </source>
</evidence>
<protein>
    <submittedName>
        <fullName evidence="1">Retrovirus-related pol polyprotein from transposon RE1</fullName>
    </submittedName>
</protein>
<reference evidence="2" key="1">
    <citation type="journal article" date="2023" name="Hortic. Res.">
        <title>A chromosome-level phased genome enabling allele-level studies in sweet orange: a case study on citrus Huanglongbing tolerance.</title>
        <authorList>
            <person name="Wu B."/>
            <person name="Yu Q."/>
            <person name="Deng Z."/>
            <person name="Duan Y."/>
            <person name="Luo F."/>
            <person name="Gmitter F. Jr."/>
        </authorList>
    </citation>
    <scope>NUCLEOTIDE SEQUENCE [LARGE SCALE GENOMIC DNA]</scope>
    <source>
        <strain evidence="2">cv. Valencia</strain>
    </source>
</reference>
<gene>
    <name evidence="1" type="ORF">KPL71_003444</name>
</gene>
<name>A0ACB8MY85_CITSI</name>
<dbReference type="Proteomes" id="UP000829398">
    <property type="component" value="Chromosome 2"/>
</dbReference>
<keyword evidence="2" id="KW-1185">Reference proteome</keyword>
<comment type="caution">
    <text evidence="1">The sequence shown here is derived from an EMBL/GenBank/DDBJ whole genome shotgun (WGS) entry which is preliminary data.</text>
</comment>
<dbReference type="EMBL" id="CM039171">
    <property type="protein sequence ID" value="KAH9790567.1"/>
    <property type="molecule type" value="Genomic_DNA"/>
</dbReference>
<sequence>MITRSKFGIFKLKLYTATLTNKEPDTIEEAICDQNWHKTMKDEYEALIRSRTWSLVPPSAEYKVVGNKWVFRVKQNTDSSITKYKARLVSKGFQQTERGDYFETFSPVVKSCTVRIVLSLAMMNKWVIRQVDVNNAFLNEELTEDVYICQQEGFIDMQKPNHVCKLKKALYGLKQAPRAWYDKLKDSLITTWNFQNSKVDTSLFFKEIHGSVILVLIYVDDILIIGANSKELERFIYEFNRMFALKDLGILSYFLGIEVTYAKDGMYLSHRKYIRDLLSKADMLDYKSCDTPMVTCYKLQKEVNGHLGQYLEDATSYRSLVGGLQYLVLTRTEIAFAVHKLSQYVSAPTLQHILACKRVLRYLKATEDYGLKFSTEEEMRIKGYTDTDWACDIDDRKSIGVYCIYFGNNLVSWSSKKQTVVTRSSAENEYRALASASAEITWIQSLLKELKIKCTTLPVVWCDNVSATGLAKNHVYYLRTKHIELDMHFVRDKVLAGELEINYIPSEEQIADILTKPLTFTHFNYFRAKLKVHPCPLSLRKAVKEAHQASCTFGTCDFVSSQHCS</sequence>
<accession>A0ACB8MY85</accession>
<organism evidence="1 2">
    <name type="scientific">Citrus sinensis</name>
    <name type="common">Sweet orange</name>
    <name type="synonym">Citrus aurantium var. sinensis</name>
    <dbReference type="NCBI Taxonomy" id="2711"/>
    <lineage>
        <taxon>Eukaryota</taxon>
        <taxon>Viridiplantae</taxon>
        <taxon>Streptophyta</taxon>
        <taxon>Embryophyta</taxon>
        <taxon>Tracheophyta</taxon>
        <taxon>Spermatophyta</taxon>
        <taxon>Magnoliopsida</taxon>
        <taxon>eudicotyledons</taxon>
        <taxon>Gunneridae</taxon>
        <taxon>Pentapetalae</taxon>
        <taxon>rosids</taxon>
        <taxon>malvids</taxon>
        <taxon>Sapindales</taxon>
        <taxon>Rutaceae</taxon>
        <taxon>Aurantioideae</taxon>
        <taxon>Citrus</taxon>
    </lineage>
</organism>
<evidence type="ECO:0000313" key="2">
    <source>
        <dbReference type="Proteomes" id="UP000829398"/>
    </source>
</evidence>
<proteinExistence type="predicted"/>